<dbReference type="AlphaFoldDB" id="A0A0L0W1X7"/>
<evidence type="ECO:0000313" key="3">
    <source>
        <dbReference type="Proteomes" id="UP000054564"/>
    </source>
</evidence>
<evidence type="ECO:0000256" key="1">
    <source>
        <dbReference type="SAM" id="SignalP"/>
    </source>
</evidence>
<organism evidence="2 3">
    <name type="scientific">Puccinia striiformis f. sp. tritici PST-78</name>
    <dbReference type="NCBI Taxonomy" id="1165861"/>
    <lineage>
        <taxon>Eukaryota</taxon>
        <taxon>Fungi</taxon>
        <taxon>Dikarya</taxon>
        <taxon>Basidiomycota</taxon>
        <taxon>Pucciniomycotina</taxon>
        <taxon>Pucciniomycetes</taxon>
        <taxon>Pucciniales</taxon>
        <taxon>Pucciniaceae</taxon>
        <taxon>Puccinia</taxon>
    </lineage>
</organism>
<sequence>MCTTPRPSPKMRLTFSSFVLWLPLLLSSPLINGRMFSPFHHPPPISGETKPEFIPMENQIRMKNEIDLEGARPESQPLVVFSAEQRHARSQENLPSSGIEYAHGLHPKANRVLDHLIQEDIGSSWQASIGHFVEALEIQTHRMNLWHFTSAEDQARITKCSELLEEAVDQIEKMFKSRASHLIHTKDPSIIEQIAESAKMDKMPFSRGTIAKMDKIFESIDDKLKKNPNGNYRNDHSVPAWDVVKVTQVFQNRFGPIFIDQSLEEFKALDPEMQIAALKNLSKEVDQIKQKFLDLAEASHHVSLREPVRHRLGKSRLGRFPLGNPPPDDLSLHGILE</sequence>
<feature type="signal peptide" evidence="1">
    <location>
        <begin position="1"/>
        <end position="33"/>
    </location>
</feature>
<feature type="chain" id="PRO_5005550791" evidence="1">
    <location>
        <begin position="34"/>
        <end position="337"/>
    </location>
</feature>
<dbReference type="EMBL" id="AJIL01000007">
    <property type="protein sequence ID" value="KNF05504.1"/>
    <property type="molecule type" value="Genomic_DNA"/>
</dbReference>
<gene>
    <name evidence="2" type="ORF">PSTG_01316</name>
</gene>
<evidence type="ECO:0000313" key="2">
    <source>
        <dbReference type="EMBL" id="KNF05504.1"/>
    </source>
</evidence>
<protein>
    <submittedName>
        <fullName evidence="2">Uncharacterized protein</fullName>
    </submittedName>
</protein>
<name>A0A0L0W1X7_9BASI</name>
<proteinExistence type="predicted"/>
<comment type="caution">
    <text evidence="2">The sequence shown here is derived from an EMBL/GenBank/DDBJ whole genome shotgun (WGS) entry which is preliminary data.</text>
</comment>
<accession>A0A0L0W1X7</accession>
<dbReference type="Proteomes" id="UP000054564">
    <property type="component" value="Unassembled WGS sequence"/>
</dbReference>
<reference evidence="3" key="1">
    <citation type="submission" date="2014-03" db="EMBL/GenBank/DDBJ databases">
        <title>The Genome Sequence of Puccinia striiformis f. sp. tritici PST-78.</title>
        <authorList>
            <consortium name="The Broad Institute Genome Sequencing Platform"/>
            <person name="Cuomo C."/>
            <person name="Hulbert S."/>
            <person name="Chen X."/>
            <person name="Walker B."/>
            <person name="Young S.K."/>
            <person name="Zeng Q."/>
            <person name="Gargeya S."/>
            <person name="Fitzgerald M."/>
            <person name="Haas B."/>
            <person name="Abouelleil A."/>
            <person name="Alvarado L."/>
            <person name="Arachchi H.M."/>
            <person name="Berlin A.M."/>
            <person name="Chapman S.B."/>
            <person name="Goldberg J."/>
            <person name="Griggs A."/>
            <person name="Gujja S."/>
            <person name="Hansen M."/>
            <person name="Howarth C."/>
            <person name="Imamovic A."/>
            <person name="Larimer J."/>
            <person name="McCowan C."/>
            <person name="Montmayeur A."/>
            <person name="Murphy C."/>
            <person name="Neiman D."/>
            <person name="Pearson M."/>
            <person name="Priest M."/>
            <person name="Roberts A."/>
            <person name="Saif S."/>
            <person name="Shea T."/>
            <person name="Sisk P."/>
            <person name="Sykes S."/>
            <person name="Wortman J."/>
            <person name="Nusbaum C."/>
            <person name="Birren B."/>
        </authorList>
    </citation>
    <scope>NUCLEOTIDE SEQUENCE [LARGE SCALE GENOMIC DNA]</scope>
    <source>
        <strain evidence="3">race PST-78</strain>
    </source>
</reference>
<keyword evidence="1" id="KW-0732">Signal</keyword>
<keyword evidence="3" id="KW-1185">Reference proteome</keyword>